<dbReference type="EMBL" id="JAIWYP010000001">
    <property type="protein sequence ID" value="KAH3893092.1"/>
    <property type="molecule type" value="Genomic_DNA"/>
</dbReference>
<reference evidence="1" key="2">
    <citation type="submission" date="2020-11" db="EMBL/GenBank/DDBJ databases">
        <authorList>
            <person name="McCartney M.A."/>
            <person name="Auch B."/>
            <person name="Kono T."/>
            <person name="Mallez S."/>
            <person name="Becker A."/>
            <person name="Gohl D.M."/>
            <person name="Silverstein K.A.T."/>
            <person name="Koren S."/>
            <person name="Bechman K.B."/>
            <person name="Herman A."/>
            <person name="Abrahante J.E."/>
            <person name="Garbe J."/>
        </authorList>
    </citation>
    <scope>NUCLEOTIDE SEQUENCE</scope>
    <source>
        <strain evidence="1">Duluth1</strain>
        <tissue evidence="1">Whole animal</tissue>
    </source>
</reference>
<organism evidence="1 2">
    <name type="scientific">Dreissena polymorpha</name>
    <name type="common">Zebra mussel</name>
    <name type="synonym">Mytilus polymorpha</name>
    <dbReference type="NCBI Taxonomy" id="45954"/>
    <lineage>
        <taxon>Eukaryota</taxon>
        <taxon>Metazoa</taxon>
        <taxon>Spiralia</taxon>
        <taxon>Lophotrochozoa</taxon>
        <taxon>Mollusca</taxon>
        <taxon>Bivalvia</taxon>
        <taxon>Autobranchia</taxon>
        <taxon>Heteroconchia</taxon>
        <taxon>Euheterodonta</taxon>
        <taxon>Imparidentia</taxon>
        <taxon>Neoheterodontei</taxon>
        <taxon>Myida</taxon>
        <taxon>Dreissenoidea</taxon>
        <taxon>Dreissenidae</taxon>
        <taxon>Dreissena</taxon>
    </lineage>
</organism>
<comment type="caution">
    <text evidence="1">The sequence shown here is derived from an EMBL/GenBank/DDBJ whole genome shotgun (WGS) entry which is preliminary data.</text>
</comment>
<reference evidence="1" key="1">
    <citation type="journal article" date="2019" name="bioRxiv">
        <title>The Genome of the Zebra Mussel, Dreissena polymorpha: A Resource for Invasive Species Research.</title>
        <authorList>
            <person name="McCartney M.A."/>
            <person name="Auch B."/>
            <person name="Kono T."/>
            <person name="Mallez S."/>
            <person name="Zhang Y."/>
            <person name="Obille A."/>
            <person name="Becker A."/>
            <person name="Abrahante J.E."/>
            <person name="Garbe J."/>
            <person name="Badalamenti J.P."/>
            <person name="Herman A."/>
            <person name="Mangelson H."/>
            <person name="Liachko I."/>
            <person name="Sullivan S."/>
            <person name="Sone E.D."/>
            <person name="Koren S."/>
            <person name="Silverstein K.A.T."/>
            <person name="Beckman K.B."/>
            <person name="Gohl D.M."/>
        </authorList>
    </citation>
    <scope>NUCLEOTIDE SEQUENCE</scope>
    <source>
        <strain evidence="1">Duluth1</strain>
        <tissue evidence="1">Whole animal</tissue>
    </source>
</reference>
<proteinExistence type="predicted"/>
<dbReference type="AlphaFoldDB" id="A0A9D4NB12"/>
<gene>
    <name evidence="1" type="ORF">DPMN_017235</name>
</gene>
<protein>
    <submittedName>
        <fullName evidence="1">Uncharacterized protein</fullName>
    </submittedName>
</protein>
<keyword evidence="2" id="KW-1185">Reference proteome</keyword>
<accession>A0A9D4NB12</accession>
<evidence type="ECO:0000313" key="2">
    <source>
        <dbReference type="Proteomes" id="UP000828390"/>
    </source>
</evidence>
<dbReference type="Proteomes" id="UP000828390">
    <property type="component" value="Unassembled WGS sequence"/>
</dbReference>
<evidence type="ECO:0000313" key="1">
    <source>
        <dbReference type="EMBL" id="KAH3893092.1"/>
    </source>
</evidence>
<name>A0A9D4NB12_DREPO</name>
<sequence length="98" mass="10986">MSKEFVSEFGKKEQAYLMMFSHYVPCTLASYQCASLVGQYAAQCKHKVVVGYKDVFKDDYEASDEGAAIDIMEQHGVLVIYPATLAGIARQLGYRFNN</sequence>